<organism evidence="7 8">
    <name type="scientific">Acidithrix ferrooxidans</name>
    <dbReference type="NCBI Taxonomy" id="1280514"/>
    <lineage>
        <taxon>Bacteria</taxon>
        <taxon>Bacillati</taxon>
        <taxon>Actinomycetota</taxon>
        <taxon>Acidimicrobiia</taxon>
        <taxon>Acidimicrobiales</taxon>
        <taxon>Acidimicrobiaceae</taxon>
        <taxon>Acidithrix</taxon>
    </lineage>
</organism>
<keyword evidence="4 6" id="KW-0472">Membrane</keyword>
<dbReference type="GO" id="GO:0016020">
    <property type="term" value="C:membrane"/>
    <property type="evidence" value="ECO:0007669"/>
    <property type="project" value="UniProtKB-SubCell"/>
</dbReference>
<keyword evidence="5" id="KW-0479">Metal-binding</keyword>
<evidence type="ECO:0000313" key="8">
    <source>
        <dbReference type="Proteomes" id="UP000032360"/>
    </source>
</evidence>
<keyword evidence="2 6" id="KW-0812">Transmembrane</keyword>
<evidence type="ECO:0000313" key="7">
    <source>
        <dbReference type="EMBL" id="KJF16067.1"/>
    </source>
</evidence>
<feature type="transmembrane region" description="Helical" evidence="6">
    <location>
        <begin position="93"/>
        <end position="115"/>
    </location>
</feature>
<reference evidence="7 8" key="1">
    <citation type="submission" date="2015-01" db="EMBL/GenBank/DDBJ databases">
        <title>Draft genome of the acidophilic iron oxidizer Acidithrix ferrooxidans strain Py-F3.</title>
        <authorList>
            <person name="Poehlein A."/>
            <person name="Eisen S."/>
            <person name="Schloemann M."/>
            <person name="Johnson B.D."/>
            <person name="Daniel R."/>
            <person name="Muehling M."/>
        </authorList>
    </citation>
    <scope>NUCLEOTIDE SEQUENCE [LARGE SCALE GENOMIC DNA]</scope>
    <source>
        <strain evidence="7 8">Py-F3</strain>
    </source>
</reference>
<dbReference type="Proteomes" id="UP000032360">
    <property type="component" value="Unassembled WGS sequence"/>
</dbReference>
<keyword evidence="8" id="KW-1185">Reference proteome</keyword>
<feature type="transmembrane region" description="Helical" evidence="6">
    <location>
        <begin position="244"/>
        <end position="267"/>
    </location>
</feature>
<comment type="caution">
    <text evidence="7">The sequence shown here is derived from an EMBL/GenBank/DDBJ whole genome shotgun (WGS) entry which is preliminary data.</text>
</comment>
<evidence type="ECO:0000256" key="3">
    <source>
        <dbReference type="ARBA" id="ARBA00022989"/>
    </source>
</evidence>
<evidence type="ECO:0000256" key="6">
    <source>
        <dbReference type="SAM" id="Phobius"/>
    </source>
</evidence>
<dbReference type="PATRIC" id="fig|1280514.3.peg.4101"/>
<feature type="transmembrane region" description="Helical" evidence="6">
    <location>
        <begin position="211"/>
        <end position="232"/>
    </location>
</feature>
<dbReference type="Pfam" id="PF03006">
    <property type="entry name" value="HlyIII"/>
    <property type="match status" value="1"/>
</dbReference>
<feature type="transmembrane region" description="Helical" evidence="6">
    <location>
        <begin position="159"/>
        <end position="178"/>
    </location>
</feature>
<evidence type="ECO:0000256" key="2">
    <source>
        <dbReference type="ARBA" id="ARBA00022692"/>
    </source>
</evidence>
<evidence type="ECO:0000256" key="4">
    <source>
        <dbReference type="ARBA" id="ARBA00023136"/>
    </source>
</evidence>
<feature type="binding site" evidence="5">
    <location>
        <position position="116"/>
    </location>
    <ligand>
        <name>Zn(2+)</name>
        <dbReference type="ChEBI" id="CHEBI:29105"/>
    </ligand>
</feature>
<dbReference type="EMBL" id="JXYS01000101">
    <property type="protein sequence ID" value="KJF16067.1"/>
    <property type="molecule type" value="Genomic_DNA"/>
</dbReference>
<dbReference type="GO" id="GO:0046872">
    <property type="term" value="F:metal ion binding"/>
    <property type="evidence" value="ECO:0007669"/>
    <property type="project" value="UniProtKB-KW"/>
</dbReference>
<name>A0A0D8HE53_9ACTN</name>
<feature type="transmembrane region" description="Helical" evidence="6">
    <location>
        <begin position="135"/>
        <end position="153"/>
    </location>
</feature>
<sequence>MDRLKWISLERLPSAINNLSAKSTVMTYFTLGKLCRLSCGGPVRAKIVRVSSLSPDTTGSPVKPKYRGVSHQGAFFVFIALGIYLQFDVNGLSNHLITLVYSICVTGMFGVSALFHRHTWSPKARRLMRRADHSMIFLAVAGTYTPVAFLALSPFSRNLILALVWGGAIGGIVMKLLWIDAAKWLTAVIYVALGWAAVGILPQLLHNGGGLAFSLLVTGGILYTIGAVVYAFKRPDPSPTIFGYHEIFHALVIAAALCHFGLVLVLVNK</sequence>
<protein>
    <submittedName>
        <fullName evidence="7">Hemolysin-III related</fullName>
    </submittedName>
</protein>
<evidence type="ECO:0000256" key="1">
    <source>
        <dbReference type="ARBA" id="ARBA00004141"/>
    </source>
</evidence>
<dbReference type="InterPro" id="IPR004254">
    <property type="entry name" value="AdipoR/HlyIII-related"/>
</dbReference>
<feature type="binding site" evidence="5">
    <location>
        <position position="245"/>
    </location>
    <ligand>
        <name>Zn(2+)</name>
        <dbReference type="ChEBI" id="CHEBI:29105"/>
    </ligand>
</feature>
<feature type="transmembrane region" description="Helical" evidence="6">
    <location>
        <begin position="69"/>
        <end position="87"/>
    </location>
</feature>
<feature type="binding site" evidence="5">
    <location>
        <position position="249"/>
    </location>
    <ligand>
        <name>Zn(2+)</name>
        <dbReference type="ChEBI" id="CHEBI:29105"/>
    </ligand>
</feature>
<gene>
    <name evidence="7" type="ORF">AXFE_30880</name>
</gene>
<dbReference type="STRING" id="1280514.AXFE_30880"/>
<accession>A0A0D8HE53</accession>
<keyword evidence="3 6" id="KW-1133">Transmembrane helix</keyword>
<dbReference type="PANTHER" id="PTHR20855">
    <property type="entry name" value="ADIPOR/PROGESTIN RECEPTOR-RELATED"/>
    <property type="match status" value="1"/>
</dbReference>
<keyword evidence="5" id="KW-0862">Zinc</keyword>
<comment type="subcellular location">
    <subcellularLocation>
        <location evidence="1">Membrane</location>
        <topology evidence="1">Multi-pass membrane protein</topology>
    </subcellularLocation>
</comment>
<evidence type="ECO:0000256" key="5">
    <source>
        <dbReference type="PIRSR" id="PIRSR604254-1"/>
    </source>
</evidence>
<dbReference type="PANTHER" id="PTHR20855:SF3">
    <property type="entry name" value="LD03007P"/>
    <property type="match status" value="1"/>
</dbReference>
<feature type="transmembrane region" description="Helical" evidence="6">
    <location>
        <begin position="185"/>
        <end position="205"/>
    </location>
</feature>
<dbReference type="AlphaFoldDB" id="A0A0D8HE53"/>
<proteinExistence type="predicted"/>